<accession>A0ABS7JH52</accession>
<organism evidence="2 3">
    <name type="scientific">Qipengyuania pacifica</name>
    <dbReference type="NCBI Taxonomy" id="2860199"/>
    <lineage>
        <taxon>Bacteria</taxon>
        <taxon>Pseudomonadati</taxon>
        <taxon>Pseudomonadota</taxon>
        <taxon>Alphaproteobacteria</taxon>
        <taxon>Sphingomonadales</taxon>
        <taxon>Erythrobacteraceae</taxon>
        <taxon>Qipengyuania</taxon>
    </lineage>
</organism>
<name>A0ABS7JH52_9SPHN</name>
<evidence type="ECO:0000313" key="2">
    <source>
        <dbReference type="EMBL" id="MBX7489358.1"/>
    </source>
</evidence>
<dbReference type="InterPro" id="IPR029068">
    <property type="entry name" value="Glyas_Bleomycin-R_OHBP_Dase"/>
</dbReference>
<dbReference type="Pfam" id="PF00903">
    <property type="entry name" value="Glyoxalase"/>
    <property type="match status" value="1"/>
</dbReference>
<dbReference type="CDD" id="cd06587">
    <property type="entry name" value="VOC"/>
    <property type="match status" value="1"/>
</dbReference>
<dbReference type="Proteomes" id="UP000776651">
    <property type="component" value="Unassembled WGS sequence"/>
</dbReference>
<protein>
    <submittedName>
        <fullName evidence="2">VOC family protein</fullName>
    </submittedName>
</protein>
<reference evidence="2 3" key="1">
    <citation type="submission" date="2021-08" db="EMBL/GenBank/DDBJ databases">
        <title>Comparative Genomics Analysis of the Genus Qipengyuania Reveals Extensive Genetic Diversity and Metabolic Versatility, Including the Description of Fifteen Novel Species.</title>
        <authorList>
            <person name="Liu Y."/>
        </authorList>
    </citation>
    <scope>NUCLEOTIDE SEQUENCE [LARGE SCALE GENOMIC DNA]</scope>
    <source>
        <strain evidence="2 3">GH25</strain>
    </source>
</reference>
<dbReference type="PROSITE" id="PS51819">
    <property type="entry name" value="VOC"/>
    <property type="match status" value="1"/>
</dbReference>
<evidence type="ECO:0000313" key="3">
    <source>
        <dbReference type="Proteomes" id="UP000776651"/>
    </source>
</evidence>
<dbReference type="InterPro" id="IPR004360">
    <property type="entry name" value="Glyas_Fos-R_dOase_dom"/>
</dbReference>
<dbReference type="RefSeq" id="WP_221598547.1">
    <property type="nucleotide sequence ID" value="NZ_JAIGNQ010000004.1"/>
</dbReference>
<dbReference type="SUPFAM" id="SSF54593">
    <property type="entry name" value="Glyoxalase/Bleomycin resistance protein/Dihydroxybiphenyl dioxygenase"/>
    <property type="match status" value="1"/>
</dbReference>
<feature type="domain" description="VOC" evidence="1">
    <location>
        <begin position="5"/>
        <end position="122"/>
    </location>
</feature>
<keyword evidence="3" id="KW-1185">Reference proteome</keyword>
<dbReference type="EMBL" id="JAIGNQ010000004">
    <property type="protein sequence ID" value="MBX7489358.1"/>
    <property type="molecule type" value="Genomic_DNA"/>
</dbReference>
<gene>
    <name evidence="2" type="ORF">K3177_12615</name>
</gene>
<dbReference type="InterPro" id="IPR037523">
    <property type="entry name" value="VOC_core"/>
</dbReference>
<evidence type="ECO:0000259" key="1">
    <source>
        <dbReference type="PROSITE" id="PS51819"/>
    </source>
</evidence>
<comment type="caution">
    <text evidence="2">The sequence shown here is derived from an EMBL/GenBank/DDBJ whole genome shotgun (WGS) entry which is preliminary data.</text>
</comment>
<sequence>MPIGRLEHTNISVTDPDRSAALLIDLLGWEERWRGESKMGGRSIHVGEKHDYIALYTGDHVTGDFAKGNPLNHVAFTVDDLDAAEKVVTFYGLKPFGHDDYEPGRRFYFFDWDGIEFEVVSYE</sequence>
<dbReference type="Gene3D" id="3.10.180.10">
    <property type="entry name" value="2,3-Dihydroxybiphenyl 1,2-Dioxygenase, domain 1"/>
    <property type="match status" value="1"/>
</dbReference>
<proteinExistence type="predicted"/>